<dbReference type="Proteomes" id="UP000055611">
    <property type="component" value="Chromosome"/>
</dbReference>
<reference evidence="1 3" key="1">
    <citation type="journal article" date="2016" name="Front. Microbiol.">
        <title>Genome Sequence of the Piezophilic, Mesophilic Sulfate-Reducing Bacterium Desulfovibrio indicus J2T.</title>
        <authorList>
            <person name="Cao J."/>
            <person name="Maignien L."/>
            <person name="Shao Z."/>
            <person name="Alain K."/>
            <person name="Jebbar M."/>
        </authorList>
    </citation>
    <scope>NUCLEOTIDE SEQUENCE [LARGE SCALE GENOMIC DNA]</scope>
    <source>
        <strain evidence="1 3">J2</strain>
    </source>
</reference>
<dbReference type="AlphaFoldDB" id="A0A140D9L2"/>
<sequence length="141" mass="16548">MRLWTVHPRFLDTKGLTAVWREGLLARKVLRGETKGYTRHPQLNRFRDHPDPLSAIDAYLAAVLREARNRGYNFDGSKIDEQAKAAPIREHTGQLDYEWRHLLAKLEQRAPDRFEDSRDLKPAPHPLFVLVKGDVRDWEKR</sequence>
<gene>
    <name evidence="1" type="ORF">AWY79_01515</name>
    <name evidence="2" type="ORF">EDC59_108106</name>
</gene>
<evidence type="ECO:0000313" key="3">
    <source>
        <dbReference type="Proteomes" id="UP000055611"/>
    </source>
</evidence>
<dbReference type="GO" id="GO:0016829">
    <property type="term" value="F:lyase activity"/>
    <property type="evidence" value="ECO:0007669"/>
    <property type="project" value="UniProtKB-KW"/>
</dbReference>
<evidence type="ECO:0000313" key="2">
    <source>
        <dbReference type="EMBL" id="TDT87440.1"/>
    </source>
</evidence>
<accession>A0A140D9L2</accession>
<organism evidence="2 4">
    <name type="scientific">Pseudodesulfovibrio indicus</name>
    <dbReference type="NCBI Taxonomy" id="1716143"/>
    <lineage>
        <taxon>Bacteria</taxon>
        <taxon>Pseudomonadati</taxon>
        <taxon>Thermodesulfobacteriota</taxon>
        <taxon>Desulfovibrionia</taxon>
        <taxon>Desulfovibrionales</taxon>
        <taxon>Desulfovibrionaceae</taxon>
    </lineage>
</organism>
<keyword evidence="2" id="KW-0456">Lyase</keyword>
<name>A0A140D9L2_9BACT</name>
<dbReference type="EMBL" id="CP014206">
    <property type="protein sequence ID" value="AMK09879.1"/>
    <property type="molecule type" value="Genomic_DNA"/>
</dbReference>
<dbReference type="OrthoDB" id="3253436at2"/>
<reference evidence="2 4" key="2">
    <citation type="submission" date="2019-03" db="EMBL/GenBank/DDBJ databases">
        <title>Genomic Encyclopedia of Type Strains, Phase IV (KMG-IV): sequencing the most valuable type-strain genomes for metagenomic binning, comparative biology and taxonomic classification.</title>
        <authorList>
            <person name="Goeker M."/>
        </authorList>
    </citation>
    <scope>NUCLEOTIDE SEQUENCE [LARGE SCALE GENOMIC DNA]</scope>
    <source>
        <strain evidence="2 4">DSM 101483</strain>
    </source>
</reference>
<dbReference type="EMBL" id="SOBK01000008">
    <property type="protein sequence ID" value="TDT87440.1"/>
    <property type="molecule type" value="Genomic_DNA"/>
</dbReference>
<dbReference type="Proteomes" id="UP000295506">
    <property type="component" value="Unassembled WGS sequence"/>
</dbReference>
<protein>
    <submittedName>
        <fullName evidence="1">DNA lyase</fullName>
    </submittedName>
    <submittedName>
        <fullName evidence="2">Pyrimidine dimer DNA glycosylase /DNA-(Apurinic or apyrimidinic site) lyase</fullName>
    </submittedName>
</protein>
<dbReference type="InterPro" id="IPR004260">
    <property type="entry name" value="Pyr-dimer_DNA_glycosylase"/>
</dbReference>
<evidence type="ECO:0000313" key="1">
    <source>
        <dbReference type="EMBL" id="AMK09879.1"/>
    </source>
</evidence>
<evidence type="ECO:0000313" key="4">
    <source>
        <dbReference type="Proteomes" id="UP000295506"/>
    </source>
</evidence>
<keyword evidence="3" id="KW-1185">Reference proteome</keyword>
<dbReference type="Pfam" id="PF03013">
    <property type="entry name" value="Pyr_excise"/>
    <property type="match status" value="1"/>
</dbReference>
<dbReference type="RefSeq" id="WP_066799441.1">
    <property type="nucleotide sequence ID" value="NZ_CAUVXY020000013.1"/>
</dbReference>
<dbReference type="KEGG" id="dej:AWY79_01515"/>
<proteinExistence type="predicted"/>